<comment type="caution">
    <text evidence="1">The sequence shown here is derived from an EMBL/GenBank/DDBJ whole genome shotgun (WGS) entry which is preliminary data.</text>
</comment>
<dbReference type="Pfam" id="PF10294">
    <property type="entry name" value="Methyltransf_16"/>
    <property type="match status" value="1"/>
</dbReference>
<dbReference type="EMBL" id="LSRX01001555">
    <property type="protein sequence ID" value="OLP78842.1"/>
    <property type="molecule type" value="Genomic_DNA"/>
</dbReference>
<dbReference type="GO" id="GO:0032259">
    <property type="term" value="P:methylation"/>
    <property type="evidence" value="ECO:0007669"/>
    <property type="project" value="UniProtKB-KW"/>
</dbReference>
<sequence length="454" mass="50163">MTDLSGSVLVLNTLQDNDRVGERKRFQLQGGHVDICEELGSSLDDSPLEGADVANLYSNTLWDGSLLLASFLRSQPWRVRGQRVLEIGAGLGLPSIVAAAMGGHVIATEQSPLDLLRREVCRNKEVLAAGGGSIDVQELDWAESPEHVSQRLGSFDVVLGCDILAGVKPGTAHFRQILDIVQSVGTALKPTFQIVVRTPVLNIVACGSRGIPDQEWEKLQDEEVNSALSSFAQPPSDFSDVTMTLEEQPTLVSSSSKLALDVWEEMLYFLEGFLADFPGIGKRAADQAKQLTQAELAEIFSSLKTNIWTRMQQQPLRQGPDYKKKNFGDKEAHVFWARMECGVLLSSLSPWEIIDKKKGDHIEFHKRVEPTSAFWTLEAQAQDSFYAWAACFLTWVPRCGVEIGRLMAAVETSLPGWKATFLNGSVLEAAYRTDGAEMLLLTRSRRLHSMNELD</sequence>
<dbReference type="Proteomes" id="UP000186817">
    <property type="component" value="Unassembled WGS sequence"/>
</dbReference>
<dbReference type="GO" id="GO:0008168">
    <property type="term" value="F:methyltransferase activity"/>
    <property type="evidence" value="ECO:0007669"/>
    <property type="project" value="UniProtKB-KW"/>
</dbReference>
<dbReference type="CDD" id="cd02440">
    <property type="entry name" value="AdoMet_MTases"/>
    <property type="match status" value="1"/>
</dbReference>
<organism evidence="1 2">
    <name type="scientific">Symbiodinium microadriaticum</name>
    <name type="common">Dinoflagellate</name>
    <name type="synonym">Zooxanthella microadriatica</name>
    <dbReference type="NCBI Taxonomy" id="2951"/>
    <lineage>
        <taxon>Eukaryota</taxon>
        <taxon>Sar</taxon>
        <taxon>Alveolata</taxon>
        <taxon>Dinophyceae</taxon>
        <taxon>Suessiales</taxon>
        <taxon>Symbiodiniaceae</taxon>
        <taxon>Symbiodinium</taxon>
    </lineage>
</organism>
<reference evidence="1 2" key="1">
    <citation type="submission" date="2016-02" db="EMBL/GenBank/DDBJ databases">
        <title>Genome analysis of coral dinoflagellate symbionts highlights evolutionary adaptations to a symbiotic lifestyle.</title>
        <authorList>
            <person name="Aranda M."/>
            <person name="Li Y."/>
            <person name="Liew Y.J."/>
            <person name="Baumgarten S."/>
            <person name="Simakov O."/>
            <person name="Wilson M."/>
            <person name="Piel J."/>
            <person name="Ashoor H."/>
            <person name="Bougouffa S."/>
            <person name="Bajic V.B."/>
            <person name="Ryu T."/>
            <person name="Ravasi T."/>
            <person name="Bayer T."/>
            <person name="Micklem G."/>
            <person name="Kim H."/>
            <person name="Bhak J."/>
            <person name="Lajeunesse T.C."/>
            <person name="Voolstra C.R."/>
        </authorList>
    </citation>
    <scope>NUCLEOTIDE SEQUENCE [LARGE SCALE GENOMIC DNA]</scope>
    <source>
        <strain evidence="1 2">CCMP2467</strain>
    </source>
</reference>
<dbReference type="InterPro" id="IPR029063">
    <property type="entry name" value="SAM-dependent_MTases_sf"/>
</dbReference>
<proteinExistence type="predicted"/>
<protein>
    <submittedName>
        <fullName evidence="1">Protein-lysine methyltransferase METTL21B</fullName>
    </submittedName>
</protein>
<dbReference type="PANTHER" id="PTHR14614:SF109">
    <property type="entry name" value="RIBOSOMAL LYSINE N-METHYLTRANSFERASE 5"/>
    <property type="match status" value="1"/>
</dbReference>
<keyword evidence="1" id="KW-0489">Methyltransferase</keyword>
<dbReference type="OrthoDB" id="407414at2759"/>
<gene>
    <name evidence="1" type="primary">METTL21B</name>
    <name evidence="1" type="ORF">AK812_SmicGene40941</name>
</gene>
<accession>A0A1Q9C7D1</accession>
<dbReference type="PANTHER" id="PTHR14614">
    <property type="entry name" value="HEPATOCELLULAR CARCINOMA-ASSOCIATED ANTIGEN"/>
    <property type="match status" value="1"/>
</dbReference>
<dbReference type="Gene3D" id="3.40.50.150">
    <property type="entry name" value="Vaccinia Virus protein VP39"/>
    <property type="match status" value="1"/>
</dbReference>
<name>A0A1Q9C7D1_SYMMI</name>
<evidence type="ECO:0000313" key="1">
    <source>
        <dbReference type="EMBL" id="OLP78842.1"/>
    </source>
</evidence>
<dbReference type="SUPFAM" id="SSF53335">
    <property type="entry name" value="S-adenosyl-L-methionine-dependent methyltransferases"/>
    <property type="match status" value="1"/>
</dbReference>
<evidence type="ECO:0000313" key="2">
    <source>
        <dbReference type="Proteomes" id="UP000186817"/>
    </source>
</evidence>
<keyword evidence="2" id="KW-1185">Reference proteome</keyword>
<dbReference type="AlphaFoldDB" id="A0A1Q9C7D1"/>
<keyword evidence="1" id="KW-0808">Transferase</keyword>
<dbReference type="InterPro" id="IPR019410">
    <property type="entry name" value="Methyltransf_16"/>
</dbReference>